<evidence type="ECO:0000313" key="2">
    <source>
        <dbReference type="EMBL" id="KIJ37331.1"/>
    </source>
</evidence>
<evidence type="ECO:0000256" key="1">
    <source>
        <dbReference type="SAM" id="Phobius"/>
    </source>
</evidence>
<dbReference type="AlphaFoldDB" id="A0A0C9VJ40"/>
<dbReference type="EMBL" id="KN837170">
    <property type="protein sequence ID" value="KIJ37331.1"/>
    <property type="molecule type" value="Genomic_DNA"/>
</dbReference>
<keyword evidence="1" id="KW-0472">Membrane</keyword>
<accession>A0A0C9VJ40</accession>
<keyword evidence="1" id="KW-1133">Transmembrane helix</keyword>
<keyword evidence="3" id="KW-1185">Reference proteome</keyword>
<dbReference type="HOGENOM" id="CLU_2869111_0_0_1"/>
<keyword evidence="1" id="KW-0812">Transmembrane</keyword>
<proteinExistence type="predicted"/>
<evidence type="ECO:0000313" key="3">
    <source>
        <dbReference type="Proteomes" id="UP000054279"/>
    </source>
</evidence>
<organism evidence="2 3">
    <name type="scientific">Sphaerobolus stellatus (strain SS14)</name>
    <dbReference type="NCBI Taxonomy" id="990650"/>
    <lineage>
        <taxon>Eukaryota</taxon>
        <taxon>Fungi</taxon>
        <taxon>Dikarya</taxon>
        <taxon>Basidiomycota</taxon>
        <taxon>Agaricomycotina</taxon>
        <taxon>Agaricomycetes</taxon>
        <taxon>Phallomycetidae</taxon>
        <taxon>Geastrales</taxon>
        <taxon>Sphaerobolaceae</taxon>
        <taxon>Sphaerobolus</taxon>
    </lineage>
</organism>
<dbReference type="Proteomes" id="UP000054279">
    <property type="component" value="Unassembled WGS sequence"/>
</dbReference>
<protein>
    <submittedName>
        <fullName evidence="2">Uncharacterized protein</fullName>
    </submittedName>
</protein>
<name>A0A0C9VJ40_SPHS4</name>
<reference evidence="2 3" key="1">
    <citation type="submission" date="2014-06" db="EMBL/GenBank/DDBJ databases">
        <title>Evolutionary Origins and Diversification of the Mycorrhizal Mutualists.</title>
        <authorList>
            <consortium name="DOE Joint Genome Institute"/>
            <consortium name="Mycorrhizal Genomics Consortium"/>
            <person name="Kohler A."/>
            <person name="Kuo A."/>
            <person name="Nagy L.G."/>
            <person name="Floudas D."/>
            <person name="Copeland A."/>
            <person name="Barry K.W."/>
            <person name="Cichocki N."/>
            <person name="Veneault-Fourrey C."/>
            <person name="LaButti K."/>
            <person name="Lindquist E.A."/>
            <person name="Lipzen A."/>
            <person name="Lundell T."/>
            <person name="Morin E."/>
            <person name="Murat C."/>
            <person name="Riley R."/>
            <person name="Ohm R."/>
            <person name="Sun H."/>
            <person name="Tunlid A."/>
            <person name="Henrissat B."/>
            <person name="Grigoriev I.V."/>
            <person name="Hibbett D.S."/>
            <person name="Martin F."/>
        </authorList>
    </citation>
    <scope>NUCLEOTIDE SEQUENCE [LARGE SCALE GENOMIC DNA]</scope>
    <source>
        <strain evidence="2 3">SS14</strain>
    </source>
</reference>
<sequence length="64" mass="7521">MVASHSFNVSLFLCLLSLISLSLYLKYNRTPFWTISLLNSILHYIHKSTYKLQSYTYTYIPALQ</sequence>
<gene>
    <name evidence="2" type="ORF">M422DRAFT_33861</name>
</gene>
<feature type="transmembrane region" description="Helical" evidence="1">
    <location>
        <begin position="6"/>
        <end position="25"/>
    </location>
</feature>